<keyword evidence="3" id="KW-0963">Cytoplasm</keyword>
<evidence type="ECO:0000256" key="5">
    <source>
        <dbReference type="ARBA" id="ARBA00022695"/>
    </source>
</evidence>
<comment type="caution">
    <text evidence="9">The sequence shown here is derived from an EMBL/GenBank/DDBJ whole genome shotgun (WGS) entry which is preliminary data.</text>
</comment>
<dbReference type="RefSeq" id="WP_307326563.1">
    <property type="nucleotide sequence ID" value="NZ_JAUSUG010000011.1"/>
</dbReference>
<evidence type="ECO:0000256" key="8">
    <source>
        <dbReference type="ARBA" id="ARBA00023125"/>
    </source>
</evidence>
<keyword evidence="5 9" id="KW-0548">Nucleotidyltransferase</keyword>
<dbReference type="InterPro" id="IPR001001">
    <property type="entry name" value="DNA_polIII_beta"/>
</dbReference>
<name>A0ABT9ZZS0_9BACI</name>
<evidence type="ECO:0000256" key="2">
    <source>
        <dbReference type="ARBA" id="ARBA00010752"/>
    </source>
</evidence>
<evidence type="ECO:0000256" key="6">
    <source>
        <dbReference type="ARBA" id="ARBA00022705"/>
    </source>
</evidence>
<evidence type="ECO:0000256" key="1">
    <source>
        <dbReference type="ARBA" id="ARBA00004496"/>
    </source>
</evidence>
<evidence type="ECO:0000256" key="4">
    <source>
        <dbReference type="ARBA" id="ARBA00022679"/>
    </source>
</evidence>
<dbReference type="EMBL" id="JAUSUG010000011">
    <property type="protein sequence ID" value="MDQ0255580.1"/>
    <property type="molecule type" value="Genomic_DNA"/>
</dbReference>
<evidence type="ECO:0000256" key="3">
    <source>
        <dbReference type="ARBA" id="ARBA00022490"/>
    </source>
</evidence>
<organism evidence="9 10">
    <name type="scientific">Evansella vedderi</name>
    <dbReference type="NCBI Taxonomy" id="38282"/>
    <lineage>
        <taxon>Bacteria</taxon>
        <taxon>Bacillati</taxon>
        <taxon>Bacillota</taxon>
        <taxon>Bacilli</taxon>
        <taxon>Bacillales</taxon>
        <taxon>Bacillaceae</taxon>
        <taxon>Evansella</taxon>
    </lineage>
</organism>
<dbReference type="PANTHER" id="PTHR30478">
    <property type="entry name" value="DNA POLYMERASE III SUBUNIT BETA"/>
    <property type="match status" value="1"/>
</dbReference>
<keyword evidence="6" id="KW-0235">DNA replication</keyword>
<accession>A0ABT9ZZS0</accession>
<reference evidence="9 10" key="1">
    <citation type="submission" date="2023-07" db="EMBL/GenBank/DDBJ databases">
        <title>Genomic Encyclopedia of Type Strains, Phase IV (KMG-IV): sequencing the most valuable type-strain genomes for metagenomic binning, comparative biology and taxonomic classification.</title>
        <authorList>
            <person name="Goeker M."/>
        </authorList>
    </citation>
    <scope>NUCLEOTIDE SEQUENCE [LARGE SCALE GENOMIC DNA]</scope>
    <source>
        <strain evidence="9 10">DSM 9768</strain>
    </source>
</reference>
<dbReference type="Proteomes" id="UP001230005">
    <property type="component" value="Unassembled WGS sequence"/>
</dbReference>
<evidence type="ECO:0000313" key="10">
    <source>
        <dbReference type="Proteomes" id="UP001230005"/>
    </source>
</evidence>
<evidence type="ECO:0000256" key="7">
    <source>
        <dbReference type="ARBA" id="ARBA00022932"/>
    </source>
</evidence>
<keyword evidence="4 9" id="KW-0808">Transferase</keyword>
<keyword evidence="10" id="KW-1185">Reference proteome</keyword>
<comment type="subcellular location">
    <subcellularLocation>
        <location evidence="1">Cytoplasm</location>
    </subcellularLocation>
</comment>
<comment type="similarity">
    <text evidence="2">Belongs to the beta sliding clamp family.</text>
</comment>
<keyword evidence="7" id="KW-0239">DNA-directed DNA polymerase</keyword>
<keyword evidence="8" id="KW-0238">DNA-binding</keyword>
<dbReference type="SMART" id="SM00480">
    <property type="entry name" value="POL3Bc"/>
    <property type="match status" value="1"/>
</dbReference>
<gene>
    <name evidence="9" type="ORF">J2S74_002962</name>
</gene>
<evidence type="ECO:0000313" key="9">
    <source>
        <dbReference type="EMBL" id="MDQ0255580.1"/>
    </source>
</evidence>
<dbReference type="GO" id="GO:0003887">
    <property type="term" value="F:DNA-directed DNA polymerase activity"/>
    <property type="evidence" value="ECO:0007669"/>
    <property type="project" value="UniProtKB-EC"/>
</dbReference>
<dbReference type="EC" id="2.7.7.7" evidence="9"/>
<protein>
    <submittedName>
        <fullName evidence="9">DNA polymerase-3 subunit beta</fullName>
        <ecNumber evidence="9">2.7.7.7</ecNumber>
    </submittedName>
</protein>
<dbReference type="InterPro" id="IPR046938">
    <property type="entry name" value="DNA_clamp_sf"/>
</dbReference>
<proteinExistence type="inferred from homology"/>
<dbReference type="SUPFAM" id="SSF55979">
    <property type="entry name" value="DNA clamp"/>
    <property type="match status" value="1"/>
</dbReference>
<dbReference type="PANTHER" id="PTHR30478:SF0">
    <property type="entry name" value="BETA SLIDING CLAMP"/>
    <property type="match status" value="1"/>
</dbReference>
<sequence length="365" mass="40161">MFKLASEVIQGVVSSLAKGARKAKLGEKFIFIKTKDDKVSFYFNGDDMSVERKISADIQGELDVATSIKELDQKVSALPKEEEITVEKEGNLLKLKWGKGSKISVEILPETAPLIEIPQMSQQVKWAAGTLHGIARMMTPFAALPDSPVGRARPSVCGPNFQKDGDTGEVFIRATDSYRAVTVLGSKIDWFEGNQLSMESKTMLSLADVLSEQAELTVGLNESGTLVIFRAGLTTAIARVLEGSYPNIDKYADDAKSKWHFDRLELIELCRRIKRLSPTKPIIQFRIQSGKVKAIVPNSLEQQLAVAVEGEASDFGANAEYLEMTASLYRSDEIVLLADGANQPITIRQEENDNVKALVLPVRID</sequence>
<dbReference type="Gene3D" id="3.10.150.10">
    <property type="entry name" value="DNA Polymerase III, subunit A, domain 2"/>
    <property type="match status" value="2"/>
</dbReference>